<dbReference type="EMBL" id="AFFY01000033">
    <property type="protein sequence ID" value="EHG99761.1"/>
    <property type="molecule type" value="Genomic_DNA"/>
</dbReference>
<dbReference type="AlphaFoldDB" id="G5SSX4"/>
<evidence type="ECO:0000313" key="2">
    <source>
        <dbReference type="Proteomes" id="UP000003598"/>
    </source>
</evidence>
<comment type="caution">
    <text evidence="1">The sequence shown here is derived from an EMBL/GenBank/DDBJ whole genome shotgun (WGS) entry which is preliminary data.</text>
</comment>
<keyword evidence="2" id="KW-1185">Reference proteome</keyword>
<evidence type="ECO:0000313" key="1">
    <source>
        <dbReference type="EMBL" id="EHG99761.1"/>
    </source>
</evidence>
<protein>
    <submittedName>
        <fullName evidence="1">Uncharacterized protein</fullName>
    </submittedName>
</protein>
<proteinExistence type="predicted"/>
<gene>
    <name evidence="1" type="ORF">HMPREF9441_02474</name>
</gene>
<sequence length="172" mass="18760">MQPGGHRAELALERKVEQQRVQDVVLMVAQRNFVATQFLRHGEEHLPAVPRTEEAGAFARVGTRVERGLAHDEAHAAHGGEVLQVSRVAFVVDVGHAHVQGRERELRAVDAGAARHEVEQGERVFAAGQAEQDVVAVVQQMVLGQSFAEMPPDTAFQELCFRGLHAFMGACG</sequence>
<name>G5SSX4_9BACT</name>
<dbReference type="HOGENOM" id="CLU_1553791_0_0_10"/>
<dbReference type="Proteomes" id="UP000003598">
    <property type="component" value="Unassembled WGS sequence"/>
</dbReference>
<accession>G5SSX4</accession>
<reference evidence="1 2" key="1">
    <citation type="submission" date="2011-03" db="EMBL/GenBank/DDBJ databases">
        <authorList>
            <person name="Weinstock G."/>
            <person name="Sodergren E."/>
            <person name="Clifton S."/>
            <person name="Fulton L."/>
            <person name="Fulton B."/>
            <person name="Courtney L."/>
            <person name="Fronick C."/>
            <person name="Harrison M."/>
            <person name="Strong C."/>
            <person name="Farmer C."/>
            <person name="Delahaunty K."/>
            <person name="Markovic C."/>
            <person name="Hall O."/>
            <person name="Minx P."/>
            <person name="Tomlinson C."/>
            <person name="Mitreva M."/>
            <person name="Hou S."/>
            <person name="Chen J."/>
            <person name="Wollam A."/>
            <person name="Pepin K.H."/>
            <person name="Johnson M."/>
            <person name="Bhonagiri V."/>
            <person name="Zhang X."/>
            <person name="Suruliraj S."/>
            <person name="Warren W."/>
            <person name="Chinwalla A."/>
            <person name="Mardis E.R."/>
            <person name="Wilson R.K."/>
        </authorList>
    </citation>
    <scope>NUCLEOTIDE SEQUENCE [LARGE SCALE GENOMIC DNA]</scope>
    <source>
        <strain evidence="1 2">YIT 11840</strain>
    </source>
</reference>
<organism evidence="1 2">
    <name type="scientific">Paraprevotella clara YIT 11840</name>
    <dbReference type="NCBI Taxonomy" id="762968"/>
    <lineage>
        <taxon>Bacteria</taxon>
        <taxon>Pseudomonadati</taxon>
        <taxon>Bacteroidota</taxon>
        <taxon>Bacteroidia</taxon>
        <taxon>Bacteroidales</taxon>
        <taxon>Prevotellaceae</taxon>
        <taxon>Paraprevotella</taxon>
    </lineage>
</organism>